<dbReference type="PRINTS" id="PR00800">
    <property type="entry name" value="YHDCRBOXLASE"/>
</dbReference>
<evidence type="ECO:0000256" key="7">
    <source>
        <dbReference type="SAM" id="MobiDB-lite"/>
    </source>
</evidence>
<dbReference type="KEGG" id="nah:F5544_09000"/>
<dbReference type="InterPro" id="IPR015424">
    <property type="entry name" value="PyrdxlP-dep_Trfase"/>
</dbReference>
<dbReference type="InterPro" id="IPR015421">
    <property type="entry name" value="PyrdxlP-dep_Trfase_major"/>
</dbReference>
<dbReference type="GO" id="GO:0030170">
    <property type="term" value="F:pyridoxal phosphate binding"/>
    <property type="evidence" value="ECO:0007669"/>
    <property type="project" value="InterPro"/>
</dbReference>
<dbReference type="GO" id="GO:0004058">
    <property type="term" value="F:aromatic-L-amino-acid decarboxylase activity"/>
    <property type="evidence" value="ECO:0007669"/>
    <property type="project" value="UniProtKB-ARBA"/>
</dbReference>
<dbReference type="GO" id="GO:0019752">
    <property type="term" value="P:carboxylic acid metabolic process"/>
    <property type="evidence" value="ECO:0007669"/>
    <property type="project" value="InterPro"/>
</dbReference>
<name>A0A6G9Y913_9NOCA</name>
<dbReference type="PANTHER" id="PTHR11999:SF70">
    <property type="entry name" value="MIP05841P"/>
    <property type="match status" value="1"/>
</dbReference>
<evidence type="ECO:0000313" key="8">
    <source>
        <dbReference type="EMBL" id="QIS09701.1"/>
    </source>
</evidence>
<keyword evidence="5" id="KW-0456">Lyase</keyword>
<dbReference type="InterPro" id="IPR010977">
    <property type="entry name" value="Aromatic_deC"/>
</dbReference>
<dbReference type="Gene3D" id="3.90.1150.10">
    <property type="entry name" value="Aspartate Aminotransferase, domain 1"/>
    <property type="match status" value="1"/>
</dbReference>
<keyword evidence="4 6" id="KW-0663">Pyridoxal phosphate</keyword>
<organism evidence="8 9">
    <name type="scientific">Nocardia arthritidis</name>
    <dbReference type="NCBI Taxonomy" id="228602"/>
    <lineage>
        <taxon>Bacteria</taxon>
        <taxon>Bacillati</taxon>
        <taxon>Actinomycetota</taxon>
        <taxon>Actinomycetes</taxon>
        <taxon>Mycobacteriales</taxon>
        <taxon>Nocardiaceae</taxon>
        <taxon>Nocardia</taxon>
    </lineage>
</organism>
<feature type="modified residue" description="N6-(pyridoxal phosphate)lysine" evidence="6">
    <location>
        <position position="426"/>
    </location>
</feature>
<dbReference type="SUPFAM" id="SSF53383">
    <property type="entry name" value="PLP-dependent transferases"/>
    <property type="match status" value="1"/>
</dbReference>
<evidence type="ECO:0000313" key="9">
    <source>
        <dbReference type="Proteomes" id="UP000503540"/>
    </source>
</evidence>
<evidence type="ECO:0000256" key="2">
    <source>
        <dbReference type="ARBA" id="ARBA00009533"/>
    </source>
</evidence>
<dbReference type="InterPro" id="IPR015422">
    <property type="entry name" value="PyrdxlP-dep_Trfase_small"/>
</dbReference>
<dbReference type="Gene3D" id="3.40.640.10">
    <property type="entry name" value="Type I PLP-dependent aspartate aminotransferase-like (Major domain)"/>
    <property type="match status" value="1"/>
</dbReference>
<dbReference type="Gene3D" id="1.20.1340.10">
    <property type="entry name" value="dopa decarboxylase, N-terminal domain"/>
    <property type="match status" value="1"/>
</dbReference>
<reference evidence="8 9" key="1">
    <citation type="journal article" date="2019" name="ACS Chem. Biol.">
        <title>Identification and Mobilization of a Cryptic Antibiotic Biosynthesis Gene Locus from a Human-Pathogenic Nocardia Isolate.</title>
        <authorList>
            <person name="Herisse M."/>
            <person name="Ishida K."/>
            <person name="Porter J.L."/>
            <person name="Howden B."/>
            <person name="Hertweck C."/>
            <person name="Stinear T.P."/>
            <person name="Pidot S.J."/>
        </authorList>
    </citation>
    <scope>NUCLEOTIDE SEQUENCE [LARGE SCALE GENOMIC DNA]</scope>
    <source>
        <strain evidence="8 9">AUSMDU00012717</strain>
    </source>
</reference>
<evidence type="ECO:0000256" key="1">
    <source>
        <dbReference type="ARBA" id="ARBA00001933"/>
    </source>
</evidence>
<proteinExistence type="inferred from homology"/>
<protein>
    <submittedName>
        <fullName evidence="8">L-2,4-diaminobutyrate decarboxylase</fullName>
    </submittedName>
</protein>
<dbReference type="Pfam" id="PF00282">
    <property type="entry name" value="Pyridoxal_deC"/>
    <property type="match status" value="1"/>
</dbReference>
<evidence type="ECO:0000256" key="6">
    <source>
        <dbReference type="PIRSR" id="PIRSR602129-50"/>
    </source>
</evidence>
<evidence type="ECO:0000256" key="3">
    <source>
        <dbReference type="ARBA" id="ARBA00022793"/>
    </source>
</evidence>
<evidence type="ECO:0000256" key="4">
    <source>
        <dbReference type="ARBA" id="ARBA00022898"/>
    </source>
</evidence>
<keyword evidence="3" id="KW-0210">Decarboxylase</keyword>
<keyword evidence="9" id="KW-1185">Reference proteome</keyword>
<dbReference type="EMBL" id="CP046172">
    <property type="protein sequence ID" value="QIS09701.1"/>
    <property type="molecule type" value="Genomic_DNA"/>
</dbReference>
<dbReference type="PANTHER" id="PTHR11999">
    <property type="entry name" value="GROUP II PYRIDOXAL-5-PHOSPHATE DECARBOXYLASE"/>
    <property type="match status" value="1"/>
</dbReference>
<comment type="similarity">
    <text evidence="2">Belongs to the group II decarboxylase family.</text>
</comment>
<feature type="compositionally biased region" description="Low complexity" evidence="7">
    <location>
        <begin position="32"/>
        <end position="50"/>
    </location>
</feature>
<evidence type="ECO:0000256" key="5">
    <source>
        <dbReference type="ARBA" id="ARBA00023239"/>
    </source>
</evidence>
<dbReference type="GO" id="GO:0006520">
    <property type="term" value="P:amino acid metabolic process"/>
    <property type="evidence" value="ECO:0007669"/>
    <property type="project" value="InterPro"/>
</dbReference>
<sequence length="621" mass="66593">MRGPIAVSRSARTHLPAAGVAGPDRHGAGADARPTGGACRPGPAAGRTAGIRNIPADRRYPGARRNPLSDRSFGRTRTAVGADRIRNGGAAGRRARADPNRRTRSELAGTPATHPGRGRMGNRRNRLRRGVVMPSLPPLTLPDDQMRAAGHRGIELIIERMNAGELGPVLIRRSRRDLERDWDEPIPEHGQDLVGLLERLAADTLPSGMHSDHPRCFAFVPTSGNYPAVLADALAAAFLSVPGAWLVGSGPTQLELVTLRWLRELLGLDAGFGGLFVSGGSMANLTALTVARDSLLGGDLTGARAYCSTQAHPSIARALHIIGIGRDQLVVLPPDDRLRLDPARLAERIRQDRDAGLRPFLVVATVGTTSTGAVDPLEDLADICGRYGLWLHADGAFGAAAAATARGRRMTTGLNRVDSLTLDPHKWLFQPYELGCVLLRRPERLKETFAMARHFLDTGYLAVAESDGREPNLSDYGPQQTRGLRALKLWLSLKTFGANAFRDAIDQGIALAEHAATVIAHHPDLEPASEPGLGVVTFRYRPPGVAPGHDLDSFQAELADTVLKAGFAMITTTVVRGETVLRMCTINPRTSIRHVEDTLDHVAECGRTRAARINAAAAGPK</sequence>
<dbReference type="AlphaFoldDB" id="A0A6G9Y913"/>
<feature type="compositionally biased region" description="Basic and acidic residues" evidence="7">
    <location>
        <begin position="95"/>
        <end position="105"/>
    </location>
</feature>
<feature type="region of interest" description="Disordered" evidence="7">
    <location>
        <begin position="1"/>
        <end position="122"/>
    </location>
</feature>
<comment type="cofactor">
    <cofactor evidence="1 6">
        <name>pyridoxal 5'-phosphate</name>
        <dbReference type="ChEBI" id="CHEBI:597326"/>
    </cofactor>
</comment>
<gene>
    <name evidence="8" type="ORF">F5544_09000</name>
</gene>
<dbReference type="Proteomes" id="UP000503540">
    <property type="component" value="Chromosome"/>
</dbReference>
<dbReference type="InterPro" id="IPR002129">
    <property type="entry name" value="PyrdxlP-dep_de-COase"/>
</dbReference>
<accession>A0A6G9Y913</accession>